<evidence type="ECO:0000313" key="2">
    <source>
        <dbReference type="EMBL" id="AFC99675.1"/>
    </source>
</evidence>
<organism evidence="2 3">
    <name type="scientific">Methanocella conradii (strain DSM 24694 / JCM 17849 / CGMCC 1.5162 / HZ254)</name>
    <dbReference type="NCBI Taxonomy" id="1041930"/>
    <lineage>
        <taxon>Archaea</taxon>
        <taxon>Methanobacteriati</taxon>
        <taxon>Methanobacteriota</taxon>
        <taxon>Stenosarchaea group</taxon>
        <taxon>Methanomicrobia</taxon>
        <taxon>Methanocellales</taxon>
        <taxon>Methanocellaceae</taxon>
        <taxon>Methanocella</taxon>
    </lineage>
</organism>
<dbReference type="InterPro" id="IPR035205">
    <property type="entry name" value="DUF5320"/>
</dbReference>
<accession>H8I4B8</accession>
<evidence type="ECO:0000313" key="3">
    <source>
        <dbReference type="Proteomes" id="UP000005233"/>
    </source>
</evidence>
<dbReference type="eggNOG" id="arCOG05144">
    <property type="taxonomic scope" value="Archaea"/>
</dbReference>
<dbReference type="EMBL" id="CP003243">
    <property type="protein sequence ID" value="AFC99675.1"/>
    <property type="molecule type" value="Genomic_DNA"/>
</dbReference>
<dbReference type="Pfam" id="PF17253">
    <property type="entry name" value="DUF5320"/>
    <property type="match status" value="1"/>
</dbReference>
<dbReference type="GeneID" id="31818922"/>
<sequence length="119" mass="13471">MPGLDGTGPLGMGPMTGRGMGYCTGYVPAQGRWLFGRGAGRGFFCGRGRGRGWRNMYYATGLTGWQRAAAYWPGVYWPAVEPTREQELEALKRQSEFFERSLEEVRKRIEELESKPQKE</sequence>
<dbReference type="RefSeq" id="WP_014405513.1">
    <property type="nucleotide sequence ID" value="NC_017034.1"/>
</dbReference>
<dbReference type="eggNOG" id="arCOG10981">
    <property type="taxonomic scope" value="Archaea"/>
</dbReference>
<dbReference type="AlphaFoldDB" id="H8I4B8"/>
<dbReference type="HOGENOM" id="CLU_136587_0_0_2"/>
<gene>
    <name evidence="2" type="ordered locus">Mtc_0915</name>
</gene>
<keyword evidence="3" id="KW-1185">Reference proteome</keyword>
<reference evidence="2 3" key="1">
    <citation type="journal article" date="2012" name="J. Bacteriol.">
        <title>Complete genome sequence of a thermophilic methanogen, Methanocella conradii HZ254, isolated from Chinese rice field soil.</title>
        <authorList>
            <person name="Lu Z."/>
            <person name="Lu Y."/>
        </authorList>
    </citation>
    <scope>NUCLEOTIDE SEQUENCE [LARGE SCALE GENOMIC DNA]</scope>
    <source>
        <strain evidence="3">DSM 24694 / JCM 17849 / CGMCC 1.5162 / HZ254</strain>
    </source>
</reference>
<keyword evidence="1" id="KW-0175">Coiled coil</keyword>
<name>H8I4B8_METCZ</name>
<dbReference type="Proteomes" id="UP000005233">
    <property type="component" value="Chromosome"/>
</dbReference>
<feature type="coiled-coil region" evidence="1">
    <location>
        <begin position="88"/>
        <end position="115"/>
    </location>
</feature>
<dbReference type="STRING" id="1041930.Mtc_0915"/>
<evidence type="ECO:0008006" key="4">
    <source>
        <dbReference type="Google" id="ProtNLM"/>
    </source>
</evidence>
<evidence type="ECO:0000256" key="1">
    <source>
        <dbReference type="SAM" id="Coils"/>
    </source>
</evidence>
<dbReference type="KEGG" id="mez:Mtc_0915"/>
<protein>
    <recommendedName>
        <fullName evidence="4">DUF5320 domain-containing protein</fullName>
    </recommendedName>
</protein>
<proteinExistence type="predicted"/>